<dbReference type="AlphaFoldDB" id="A0A0M3J262"/>
<evidence type="ECO:0000313" key="3">
    <source>
        <dbReference type="EMBL" id="VDK18818.1"/>
    </source>
</evidence>
<sequence length="191" mass="21688">MRWTPNCVPNHCYKYVMLHCPDRKTLMFSRSISPPISADVRRSPASKPARRPPPKCGTEETNYEPCTSKAVANRLFASCCELYLPPECHSMCVYETDQKKSRAMLVEMISQSKCNLKYMSGILYCASQNRDNRKCCADLGLNAPQLQVGSRCLRLCDPSGTLTEKLTTEDATCLFNWNVIMYCHHSGIREM</sequence>
<evidence type="ECO:0000259" key="2">
    <source>
        <dbReference type="Pfam" id="PF01682"/>
    </source>
</evidence>
<reference evidence="3 4" key="2">
    <citation type="submission" date="2018-11" db="EMBL/GenBank/DDBJ databases">
        <authorList>
            <consortium name="Pathogen Informatics"/>
        </authorList>
    </citation>
    <scope>NUCLEOTIDE SEQUENCE [LARGE SCALE GENOMIC DNA]</scope>
</reference>
<dbReference type="OrthoDB" id="5829006at2759"/>
<proteinExistence type="predicted"/>
<evidence type="ECO:0000313" key="5">
    <source>
        <dbReference type="WBParaSite" id="ASIM_0000161801-mRNA-1"/>
    </source>
</evidence>
<feature type="region of interest" description="Disordered" evidence="1">
    <location>
        <begin position="37"/>
        <end position="59"/>
    </location>
</feature>
<keyword evidence="4" id="KW-1185">Reference proteome</keyword>
<gene>
    <name evidence="3" type="ORF">ASIM_LOCUS1493</name>
</gene>
<evidence type="ECO:0000313" key="4">
    <source>
        <dbReference type="Proteomes" id="UP000267096"/>
    </source>
</evidence>
<dbReference type="PANTHER" id="PTHR21679">
    <property type="entry name" value="DOMAIN OF UNKNOWN FUNCTION DB DOMAIN-CONTAINING PROTEIN-RELATED"/>
    <property type="match status" value="1"/>
</dbReference>
<name>A0A0M3J262_ANISI</name>
<accession>A0A0M3J262</accession>
<protein>
    <submittedName>
        <fullName evidence="5">DB domain-containing protein</fullName>
    </submittedName>
</protein>
<dbReference type="WBParaSite" id="ASIM_0000161801-mRNA-1">
    <property type="protein sequence ID" value="ASIM_0000161801-mRNA-1"/>
    <property type="gene ID" value="ASIM_0000161801"/>
</dbReference>
<reference evidence="5" key="1">
    <citation type="submission" date="2017-02" db="UniProtKB">
        <authorList>
            <consortium name="WormBaseParasite"/>
        </authorList>
    </citation>
    <scope>IDENTIFICATION</scope>
</reference>
<dbReference type="Pfam" id="PF01682">
    <property type="entry name" value="DB"/>
    <property type="match status" value="1"/>
</dbReference>
<organism evidence="5">
    <name type="scientific">Anisakis simplex</name>
    <name type="common">Herring worm</name>
    <dbReference type="NCBI Taxonomy" id="6269"/>
    <lineage>
        <taxon>Eukaryota</taxon>
        <taxon>Metazoa</taxon>
        <taxon>Ecdysozoa</taxon>
        <taxon>Nematoda</taxon>
        <taxon>Chromadorea</taxon>
        <taxon>Rhabditida</taxon>
        <taxon>Spirurina</taxon>
        <taxon>Ascaridomorpha</taxon>
        <taxon>Ascaridoidea</taxon>
        <taxon>Anisakidae</taxon>
        <taxon>Anisakis</taxon>
        <taxon>Anisakis simplex complex</taxon>
    </lineage>
</organism>
<feature type="domain" description="Domain of unknown function DB" evidence="2">
    <location>
        <begin position="79"/>
        <end position="184"/>
    </location>
</feature>
<dbReference type="Proteomes" id="UP000267096">
    <property type="component" value="Unassembled WGS sequence"/>
</dbReference>
<dbReference type="PANTHER" id="PTHR21679:SF1">
    <property type="entry name" value="DOMAIN OF UNKNOWN FUNCTION DB DOMAIN-CONTAINING PROTEIN"/>
    <property type="match status" value="1"/>
</dbReference>
<dbReference type="InterPro" id="IPR002602">
    <property type="entry name" value="DB"/>
</dbReference>
<evidence type="ECO:0000256" key="1">
    <source>
        <dbReference type="SAM" id="MobiDB-lite"/>
    </source>
</evidence>
<dbReference type="EMBL" id="UYRR01001613">
    <property type="protein sequence ID" value="VDK18818.1"/>
    <property type="molecule type" value="Genomic_DNA"/>
</dbReference>